<proteinExistence type="inferred from homology"/>
<dbReference type="InterPro" id="IPR020583">
    <property type="entry name" value="Inositol_monoP_metal-BS"/>
</dbReference>
<dbReference type="GO" id="GO:0046872">
    <property type="term" value="F:metal ion binding"/>
    <property type="evidence" value="ECO:0007669"/>
    <property type="project" value="UniProtKB-KW"/>
</dbReference>
<comment type="catalytic activity">
    <reaction evidence="1 8">
        <text>a myo-inositol phosphate + H2O = myo-inositol + phosphate</text>
        <dbReference type="Rhea" id="RHEA:24056"/>
        <dbReference type="ChEBI" id="CHEBI:15377"/>
        <dbReference type="ChEBI" id="CHEBI:17268"/>
        <dbReference type="ChEBI" id="CHEBI:43474"/>
        <dbReference type="ChEBI" id="CHEBI:84139"/>
        <dbReference type="EC" id="3.1.3.25"/>
    </reaction>
</comment>
<dbReference type="OrthoDB" id="9772456at2"/>
<evidence type="ECO:0000256" key="5">
    <source>
        <dbReference type="ARBA" id="ARBA00022801"/>
    </source>
</evidence>
<dbReference type="Pfam" id="PF00459">
    <property type="entry name" value="Inositol_P"/>
    <property type="match status" value="1"/>
</dbReference>
<dbReference type="PANTHER" id="PTHR20854">
    <property type="entry name" value="INOSITOL MONOPHOSPHATASE"/>
    <property type="match status" value="1"/>
</dbReference>
<dbReference type="PRINTS" id="PR00377">
    <property type="entry name" value="IMPHPHTASES"/>
</dbReference>
<sequence length="256" mass="27378">MLGFIREIAVEAGKIAVEGGSRLTASEIHVKGTPTDLVTETDRKVEAYLTGRIRERFPDHGIFGEESGETAGAGEYRWVIDPIDGTVNFIHGFPYYSISIALQKQGKTVAGVVYSPRLNELYAAAAGHGAALNGQPLRVSGCAALADSLLATGFACVRAGIRPDNLELLPGIVRQIQGIRRNGSAALDLCNVAAGRFDGYWEFCLNLYDVAAGALILQEAGGRVTDLAGRNRWPEAGICATNGLIHAELLKELQRQ</sequence>
<dbReference type="GO" id="GO:0006020">
    <property type="term" value="P:inositol metabolic process"/>
    <property type="evidence" value="ECO:0007669"/>
    <property type="project" value="TreeGrafter"/>
</dbReference>
<evidence type="ECO:0000256" key="4">
    <source>
        <dbReference type="ARBA" id="ARBA00022723"/>
    </source>
</evidence>
<dbReference type="InterPro" id="IPR033942">
    <property type="entry name" value="IMPase"/>
</dbReference>
<evidence type="ECO:0000256" key="1">
    <source>
        <dbReference type="ARBA" id="ARBA00001033"/>
    </source>
</evidence>
<dbReference type="PROSITE" id="PS00630">
    <property type="entry name" value="IMP_2"/>
    <property type="match status" value="1"/>
</dbReference>
<dbReference type="AlphaFoldDB" id="A0A2U1ANB8"/>
<dbReference type="Proteomes" id="UP000245959">
    <property type="component" value="Unassembled WGS sequence"/>
</dbReference>
<dbReference type="EC" id="3.1.3.25" evidence="8"/>
<dbReference type="GO" id="GO:0046854">
    <property type="term" value="P:phosphatidylinositol phosphate biosynthetic process"/>
    <property type="evidence" value="ECO:0007669"/>
    <property type="project" value="InterPro"/>
</dbReference>
<keyword evidence="4 7" id="KW-0479">Metal-binding</keyword>
<keyword evidence="6 7" id="KW-0460">Magnesium</keyword>
<accession>A0A2U1ANB8</accession>
<dbReference type="InterPro" id="IPR020550">
    <property type="entry name" value="Inositol_monophosphatase_CS"/>
</dbReference>
<dbReference type="InterPro" id="IPR000760">
    <property type="entry name" value="Inositol_monophosphatase-like"/>
</dbReference>
<evidence type="ECO:0000256" key="3">
    <source>
        <dbReference type="ARBA" id="ARBA00009759"/>
    </source>
</evidence>
<name>A0A2U1ANB8_9BACT</name>
<organism evidence="9 10">
    <name type="scientific">Victivallis vadensis</name>
    <dbReference type="NCBI Taxonomy" id="172901"/>
    <lineage>
        <taxon>Bacteria</taxon>
        <taxon>Pseudomonadati</taxon>
        <taxon>Lentisphaerota</taxon>
        <taxon>Lentisphaeria</taxon>
        <taxon>Victivallales</taxon>
        <taxon>Victivallaceae</taxon>
        <taxon>Victivallis</taxon>
    </lineage>
</organism>
<dbReference type="Gene3D" id="3.30.540.10">
    <property type="entry name" value="Fructose-1,6-Bisphosphatase, subunit A, domain 1"/>
    <property type="match status" value="1"/>
</dbReference>
<dbReference type="EMBL" id="QEKH01000030">
    <property type="protein sequence ID" value="PVY37885.1"/>
    <property type="molecule type" value="Genomic_DNA"/>
</dbReference>
<feature type="binding site" evidence="7">
    <location>
        <position position="81"/>
    </location>
    <ligand>
        <name>Mg(2+)</name>
        <dbReference type="ChEBI" id="CHEBI:18420"/>
        <label>1</label>
        <note>catalytic</note>
    </ligand>
</feature>
<dbReference type="PRINTS" id="PR01959">
    <property type="entry name" value="SBIMPHPHTASE"/>
</dbReference>
<feature type="binding site" evidence="7">
    <location>
        <position position="83"/>
    </location>
    <ligand>
        <name>Mg(2+)</name>
        <dbReference type="ChEBI" id="CHEBI:18420"/>
        <label>1</label>
        <note>catalytic</note>
    </ligand>
</feature>
<gene>
    <name evidence="9" type="ORF">C8D82_13044</name>
</gene>
<dbReference type="GeneID" id="78296580"/>
<evidence type="ECO:0000256" key="8">
    <source>
        <dbReference type="RuleBase" id="RU364068"/>
    </source>
</evidence>
<evidence type="ECO:0000256" key="2">
    <source>
        <dbReference type="ARBA" id="ARBA00001946"/>
    </source>
</evidence>
<feature type="binding site" evidence="7">
    <location>
        <position position="209"/>
    </location>
    <ligand>
        <name>Mg(2+)</name>
        <dbReference type="ChEBI" id="CHEBI:18420"/>
        <label>1</label>
        <note>catalytic</note>
    </ligand>
</feature>
<dbReference type="GO" id="GO:0007165">
    <property type="term" value="P:signal transduction"/>
    <property type="evidence" value="ECO:0007669"/>
    <property type="project" value="TreeGrafter"/>
</dbReference>
<feature type="binding site" evidence="7">
    <location>
        <position position="84"/>
    </location>
    <ligand>
        <name>Mg(2+)</name>
        <dbReference type="ChEBI" id="CHEBI:18420"/>
        <label>1</label>
        <note>catalytic</note>
    </ligand>
</feature>
<evidence type="ECO:0000313" key="9">
    <source>
        <dbReference type="EMBL" id="PVY37885.1"/>
    </source>
</evidence>
<evidence type="ECO:0000313" key="10">
    <source>
        <dbReference type="Proteomes" id="UP000245959"/>
    </source>
</evidence>
<keyword evidence="10" id="KW-1185">Reference proteome</keyword>
<dbReference type="GO" id="GO:0008934">
    <property type="term" value="F:inositol monophosphate 1-phosphatase activity"/>
    <property type="evidence" value="ECO:0007669"/>
    <property type="project" value="InterPro"/>
</dbReference>
<dbReference type="FunFam" id="3.30.540.10:FF:000003">
    <property type="entry name" value="Inositol-1-monophosphatase"/>
    <property type="match status" value="1"/>
</dbReference>
<dbReference type="RefSeq" id="WP_116885297.1">
    <property type="nucleotide sequence ID" value="NZ_CABMMC010000021.1"/>
</dbReference>
<feature type="binding site" evidence="7">
    <location>
        <position position="65"/>
    </location>
    <ligand>
        <name>Mg(2+)</name>
        <dbReference type="ChEBI" id="CHEBI:18420"/>
        <label>1</label>
        <note>catalytic</note>
    </ligand>
</feature>
<dbReference type="Gene3D" id="3.40.190.80">
    <property type="match status" value="1"/>
</dbReference>
<dbReference type="PROSITE" id="PS00629">
    <property type="entry name" value="IMP_1"/>
    <property type="match status" value="1"/>
</dbReference>
<evidence type="ECO:0000256" key="6">
    <source>
        <dbReference type="ARBA" id="ARBA00022842"/>
    </source>
</evidence>
<dbReference type="InterPro" id="IPR022337">
    <property type="entry name" value="Inositol_monophosphatase_SuhB"/>
</dbReference>
<dbReference type="SUPFAM" id="SSF56655">
    <property type="entry name" value="Carbohydrate phosphatase"/>
    <property type="match status" value="1"/>
</dbReference>
<comment type="similarity">
    <text evidence="3 8">Belongs to the inositol monophosphatase superfamily.</text>
</comment>
<protein>
    <recommendedName>
        <fullName evidence="8">Inositol-1-monophosphatase</fullName>
        <ecNumber evidence="8">3.1.3.25</ecNumber>
    </recommendedName>
</protein>
<dbReference type="CDD" id="cd01639">
    <property type="entry name" value="IMPase"/>
    <property type="match status" value="1"/>
</dbReference>
<comment type="cofactor">
    <cofactor evidence="2 7 8">
        <name>Mg(2+)</name>
        <dbReference type="ChEBI" id="CHEBI:18420"/>
    </cofactor>
</comment>
<dbReference type="PANTHER" id="PTHR20854:SF4">
    <property type="entry name" value="INOSITOL-1-MONOPHOSPHATASE-RELATED"/>
    <property type="match status" value="1"/>
</dbReference>
<reference evidence="9 10" key="1">
    <citation type="submission" date="2018-04" db="EMBL/GenBank/DDBJ databases">
        <title>Genomic Encyclopedia of Type Strains, Phase IV (KMG-IV): sequencing the most valuable type-strain genomes for metagenomic binning, comparative biology and taxonomic classification.</title>
        <authorList>
            <person name="Goeker M."/>
        </authorList>
    </citation>
    <scope>NUCLEOTIDE SEQUENCE [LARGE SCALE GENOMIC DNA]</scope>
    <source>
        <strain evidence="9 10">DSM 14823</strain>
    </source>
</reference>
<keyword evidence="5 8" id="KW-0378">Hydrolase</keyword>
<evidence type="ECO:0000256" key="7">
    <source>
        <dbReference type="PIRSR" id="PIRSR600760-2"/>
    </source>
</evidence>
<comment type="caution">
    <text evidence="9">The sequence shown here is derived from an EMBL/GenBank/DDBJ whole genome shotgun (WGS) entry which is preliminary data.</text>
</comment>